<dbReference type="STRING" id="158190.SpiGrapes_2297"/>
<reference evidence="3 4" key="1">
    <citation type="submission" date="2011-11" db="EMBL/GenBank/DDBJ databases">
        <title>Complete sequence of Spirochaeta sp. grapes.</title>
        <authorList>
            <consortium name="US DOE Joint Genome Institute"/>
            <person name="Lucas S."/>
            <person name="Han J."/>
            <person name="Lapidus A."/>
            <person name="Cheng J.-F."/>
            <person name="Goodwin L."/>
            <person name="Pitluck S."/>
            <person name="Peters L."/>
            <person name="Ovchinnikova G."/>
            <person name="Munk A.C."/>
            <person name="Detter J.C."/>
            <person name="Han C."/>
            <person name="Tapia R."/>
            <person name="Land M."/>
            <person name="Hauser L."/>
            <person name="Kyrpides N."/>
            <person name="Ivanova N."/>
            <person name="Pagani I."/>
            <person name="Ritalahtilisa K."/>
            <person name="Loeffler F."/>
            <person name="Woyke T."/>
        </authorList>
    </citation>
    <scope>NUCLEOTIDE SEQUENCE [LARGE SCALE GENOMIC DNA]</scope>
    <source>
        <strain evidence="4">ATCC BAA-1885 / DSM 22778 / Grapes</strain>
    </source>
</reference>
<dbReference type="AlphaFoldDB" id="G8QSE3"/>
<accession>G8QSE3</accession>
<evidence type="ECO:0000313" key="3">
    <source>
        <dbReference type="EMBL" id="AEV30073.1"/>
    </source>
</evidence>
<evidence type="ECO:0000259" key="1">
    <source>
        <dbReference type="Pfam" id="PF08348"/>
    </source>
</evidence>
<keyword evidence="4" id="KW-1185">Reference proteome</keyword>
<evidence type="ECO:0000259" key="2">
    <source>
        <dbReference type="Pfam" id="PF13309"/>
    </source>
</evidence>
<name>G8QSE3_SPHPG</name>
<dbReference type="EMBL" id="CP003155">
    <property type="protein sequence ID" value="AEV30073.1"/>
    <property type="molecule type" value="Genomic_DNA"/>
</dbReference>
<evidence type="ECO:0000313" key="4">
    <source>
        <dbReference type="Proteomes" id="UP000005632"/>
    </source>
</evidence>
<dbReference type="OrthoDB" id="9796595at2"/>
<dbReference type="Pfam" id="PF08348">
    <property type="entry name" value="PAS_6"/>
    <property type="match status" value="1"/>
</dbReference>
<sequence length="209" mass="23730">MISQDLLISICRFISEILGPSSEVLLHDAQSGSILWINDKAISKRREGDVTTTSILTLLDSRCKKEHTDRLVGNLNRSEADTLLRTSNLMIRENDKLRYVICVNQDITGFSNIQGILDHMLSTSSTPVKTEREEGTDIEDIMTNIILEEVKHLDVYQFEGKQAKLDVISRLDNRGVFKVKQAIPKVCELLDIAPPTLYKYLKQLGRQEE</sequence>
<dbReference type="Pfam" id="PF13309">
    <property type="entry name" value="HTH_22"/>
    <property type="match status" value="1"/>
</dbReference>
<proteinExistence type="predicted"/>
<protein>
    <recommendedName>
        <fullName evidence="5">YheO-like protein</fullName>
    </recommendedName>
</protein>
<dbReference type="Proteomes" id="UP000005632">
    <property type="component" value="Chromosome"/>
</dbReference>
<dbReference type="PANTHER" id="PTHR35568">
    <property type="entry name" value="TRANSCRIPTIONAL REGULATOR DAUR"/>
    <property type="match status" value="1"/>
</dbReference>
<feature type="domain" description="YheO-like" evidence="1">
    <location>
        <begin position="7"/>
        <end position="114"/>
    </location>
</feature>
<evidence type="ECO:0008006" key="5">
    <source>
        <dbReference type="Google" id="ProtNLM"/>
    </source>
</evidence>
<dbReference type="PANTHER" id="PTHR35568:SF1">
    <property type="entry name" value="TRANSCRIPTIONAL REGULATOR DAUR"/>
    <property type="match status" value="1"/>
</dbReference>
<dbReference type="eggNOG" id="COG2964">
    <property type="taxonomic scope" value="Bacteria"/>
</dbReference>
<dbReference type="RefSeq" id="WP_014270914.1">
    <property type="nucleotide sequence ID" value="NC_016633.1"/>
</dbReference>
<feature type="domain" description="Transcriptional regulator DauR-like HTH" evidence="2">
    <location>
        <begin position="160"/>
        <end position="202"/>
    </location>
</feature>
<dbReference type="InterPro" id="IPR039445">
    <property type="entry name" value="DauR-like_HTH"/>
</dbReference>
<dbReference type="HOGENOM" id="CLU_080179_0_1_12"/>
<gene>
    <name evidence="3" type="ordered locus">SpiGrapes_2297</name>
</gene>
<organism evidence="3 4">
    <name type="scientific">Sphaerochaeta pleomorpha (strain ATCC BAA-1885 / DSM 22778 / Grapes)</name>
    <dbReference type="NCBI Taxonomy" id="158190"/>
    <lineage>
        <taxon>Bacteria</taxon>
        <taxon>Pseudomonadati</taxon>
        <taxon>Spirochaetota</taxon>
        <taxon>Spirochaetia</taxon>
        <taxon>Spirochaetales</taxon>
        <taxon>Sphaerochaetaceae</taxon>
        <taxon>Sphaerochaeta</taxon>
    </lineage>
</organism>
<dbReference type="KEGG" id="sgp:SpiGrapes_2297"/>
<dbReference type="InterPro" id="IPR013559">
    <property type="entry name" value="YheO"/>
</dbReference>
<dbReference type="InterPro" id="IPR039446">
    <property type="entry name" value="DauR-like"/>
</dbReference>